<evidence type="ECO:0000256" key="1">
    <source>
        <dbReference type="SAM" id="MobiDB-lite"/>
    </source>
</evidence>
<feature type="domain" description="HTH marR-type" evidence="2">
    <location>
        <begin position="29"/>
        <end position="161"/>
    </location>
</feature>
<gene>
    <name evidence="3" type="ordered locus">A2cp1_0805</name>
</gene>
<dbReference type="Proteomes" id="UP000007089">
    <property type="component" value="Chromosome"/>
</dbReference>
<dbReference type="GO" id="GO:0003700">
    <property type="term" value="F:DNA-binding transcription factor activity"/>
    <property type="evidence" value="ECO:0007669"/>
    <property type="project" value="InterPro"/>
</dbReference>
<evidence type="ECO:0000259" key="2">
    <source>
        <dbReference type="PROSITE" id="PS50995"/>
    </source>
</evidence>
<feature type="region of interest" description="Disordered" evidence="1">
    <location>
        <begin position="1"/>
        <end position="24"/>
    </location>
</feature>
<dbReference type="KEGG" id="acp:A2cp1_0805"/>
<dbReference type="AlphaFoldDB" id="B8JDR2"/>
<name>B8JDR2_ANAD2</name>
<dbReference type="HOGENOM" id="CLU_102087_0_0_7"/>
<dbReference type="Pfam" id="PF12802">
    <property type="entry name" value="MarR_2"/>
    <property type="match status" value="1"/>
</dbReference>
<evidence type="ECO:0000313" key="3">
    <source>
        <dbReference type="EMBL" id="ACL64157.1"/>
    </source>
</evidence>
<evidence type="ECO:0000313" key="4">
    <source>
        <dbReference type="Proteomes" id="UP000007089"/>
    </source>
</evidence>
<proteinExistence type="predicted"/>
<feature type="compositionally biased region" description="Basic and acidic residues" evidence="1">
    <location>
        <begin position="13"/>
        <end position="23"/>
    </location>
</feature>
<dbReference type="InterPro" id="IPR036388">
    <property type="entry name" value="WH-like_DNA-bd_sf"/>
</dbReference>
<dbReference type="Gene3D" id="1.10.10.10">
    <property type="entry name" value="Winged helix-like DNA-binding domain superfamily/Winged helix DNA-binding domain"/>
    <property type="match status" value="1"/>
</dbReference>
<sequence>MGGKPQKNGAEARGAEQRDRPDGADLGPVLEFMGALWSMDHALQSASKRMEARHGVTGPQRLVIRIVGRYPGISAGELAAILHLHPSTLTGVLKRLAGRGLLERVADPCDARRVLLRLTRRGREVNALKGGTVEHAVRRALAQVEPRTVSAARALAGAIAAELDRLG</sequence>
<keyword evidence="4" id="KW-1185">Reference proteome</keyword>
<dbReference type="SMART" id="SM00347">
    <property type="entry name" value="HTH_MARR"/>
    <property type="match status" value="1"/>
</dbReference>
<dbReference type="EMBL" id="CP001359">
    <property type="protein sequence ID" value="ACL64157.1"/>
    <property type="molecule type" value="Genomic_DNA"/>
</dbReference>
<reference evidence="3" key="1">
    <citation type="submission" date="2009-01" db="EMBL/GenBank/DDBJ databases">
        <title>Complete sequence of Anaeromyxobacter dehalogenans 2CP-1.</title>
        <authorList>
            <consortium name="US DOE Joint Genome Institute"/>
            <person name="Lucas S."/>
            <person name="Copeland A."/>
            <person name="Lapidus A."/>
            <person name="Glavina del Rio T."/>
            <person name="Dalin E."/>
            <person name="Tice H."/>
            <person name="Bruce D."/>
            <person name="Goodwin L."/>
            <person name="Pitluck S."/>
            <person name="Saunders E."/>
            <person name="Brettin T."/>
            <person name="Detter J.C."/>
            <person name="Han C."/>
            <person name="Larimer F."/>
            <person name="Land M."/>
            <person name="Hauser L."/>
            <person name="Kyrpides N."/>
            <person name="Ovchinnikova G."/>
            <person name="Beliaev A.S."/>
            <person name="Richardson P."/>
        </authorList>
    </citation>
    <scope>NUCLEOTIDE SEQUENCE</scope>
    <source>
        <strain evidence="3">2CP-1</strain>
    </source>
</reference>
<dbReference type="SUPFAM" id="SSF46785">
    <property type="entry name" value="Winged helix' DNA-binding domain"/>
    <property type="match status" value="1"/>
</dbReference>
<dbReference type="PANTHER" id="PTHR33164">
    <property type="entry name" value="TRANSCRIPTIONAL REGULATOR, MARR FAMILY"/>
    <property type="match status" value="1"/>
</dbReference>
<dbReference type="InterPro" id="IPR036390">
    <property type="entry name" value="WH_DNA-bd_sf"/>
</dbReference>
<dbReference type="PANTHER" id="PTHR33164:SF43">
    <property type="entry name" value="HTH-TYPE TRANSCRIPTIONAL REPRESSOR YETL"/>
    <property type="match status" value="1"/>
</dbReference>
<accession>B8JDR2</accession>
<dbReference type="PROSITE" id="PS50995">
    <property type="entry name" value="HTH_MARR_2"/>
    <property type="match status" value="1"/>
</dbReference>
<organism evidence="3 4">
    <name type="scientific">Anaeromyxobacter dehalogenans (strain ATCC BAA-258 / DSM 21875 / 2CP-1)</name>
    <dbReference type="NCBI Taxonomy" id="455488"/>
    <lineage>
        <taxon>Bacteria</taxon>
        <taxon>Pseudomonadati</taxon>
        <taxon>Myxococcota</taxon>
        <taxon>Myxococcia</taxon>
        <taxon>Myxococcales</taxon>
        <taxon>Cystobacterineae</taxon>
        <taxon>Anaeromyxobacteraceae</taxon>
        <taxon>Anaeromyxobacter</taxon>
    </lineage>
</organism>
<dbReference type="InterPro" id="IPR039422">
    <property type="entry name" value="MarR/SlyA-like"/>
</dbReference>
<dbReference type="GO" id="GO:0006950">
    <property type="term" value="P:response to stress"/>
    <property type="evidence" value="ECO:0007669"/>
    <property type="project" value="TreeGrafter"/>
</dbReference>
<dbReference type="RefSeq" id="WP_012632175.1">
    <property type="nucleotide sequence ID" value="NC_011891.1"/>
</dbReference>
<dbReference type="InterPro" id="IPR000835">
    <property type="entry name" value="HTH_MarR-typ"/>
</dbReference>
<protein>
    <submittedName>
        <fullName evidence="3">Transcriptional regulator, MarR family</fullName>
    </submittedName>
</protein>